<feature type="transmembrane region" description="Helical" evidence="6">
    <location>
        <begin position="136"/>
        <end position="157"/>
    </location>
</feature>
<dbReference type="GO" id="GO:0022857">
    <property type="term" value="F:transmembrane transporter activity"/>
    <property type="evidence" value="ECO:0007669"/>
    <property type="project" value="TreeGrafter"/>
</dbReference>
<protein>
    <submittedName>
        <fullName evidence="7">MFS general substrate transporter</fullName>
    </submittedName>
</protein>
<dbReference type="SUPFAM" id="SSF103473">
    <property type="entry name" value="MFS general substrate transporter"/>
    <property type="match status" value="1"/>
</dbReference>
<proteinExistence type="predicted"/>
<keyword evidence="2" id="KW-0813">Transport</keyword>
<evidence type="ECO:0000313" key="8">
    <source>
        <dbReference type="Proteomes" id="UP000799777"/>
    </source>
</evidence>
<dbReference type="Gene3D" id="1.20.1250.20">
    <property type="entry name" value="MFS general substrate transporter like domains"/>
    <property type="match status" value="1"/>
</dbReference>
<evidence type="ECO:0000256" key="3">
    <source>
        <dbReference type="ARBA" id="ARBA00022692"/>
    </source>
</evidence>
<feature type="transmembrane region" description="Helical" evidence="6">
    <location>
        <begin position="103"/>
        <end position="124"/>
    </location>
</feature>
<evidence type="ECO:0000256" key="2">
    <source>
        <dbReference type="ARBA" id="ARBA00022448"/>
    </source>
</evidence>
<accession>A0A9P4LMJ0</accession>
<evidence type="ECO:0000256" key="6">
    <source>
        <dbReference type="SAM" id="Phobius"/>
    </source>
</evidence>
<keyword evidence="3 6" id="KW-0812">Transmembrane</keyword>
<comment type="caution">
    <text evidence="7">The sequence shown here is derived from an EMBL/GenBank/DDBJ whole genome shotgun (WGS) entry which is preliminary data.</text>
</comment>
<evidence type="ECO:0000313" key="7">
    <source>
        <dbReference type="EMBL" id="KAF2030285.1"/>
    </source>
</evidence>
<keyword evidence="4 6" id="KW-1133">Transmembrane helix</keyword>
<sequence>MRLNETFDKKLWLIASIQFFGDILSFGVPTLMPSPVRSFGFDSVLTQLLTVPIFFVAVAIYIAVSFWSDRVQKRAVFMVPGALVVAIGYSMFCGISMKQRGVLYFACFLIVPGIYVMLGLNYVWMLNGHAGYYKRATAIEIDMTIGNCAGLVIGQIFKNTTPDGLYLEGIATSPAVAMACAVLITGLYFYKRRQNRVRDALTPEERQAWIDQGKTGDAHLDFWFIL</sequence>
<dbReference type="EMBL" id="ML978191">
    <property type="protein sequence ID" value="KAF2030285.1"/>
    <property type="molecule type" value="Genomic_DNA"/>
</dbReference>
<keyword evidence="5 6" id="KW-0472">Membrane</keyword>
<evidence type="ECO:0000256" key="1">
    <source>
        <dbReference type="ARBA" id="ARBA00004141"/>
    </source>
</evidence>
<feature type="transmembrane region" description="Helical" evidence="6">
    <location>
        <begin position="169"/>
        <end position="190"/>
    </location>
</feature>
<dbReference type="GO" id="GO:0016020">
    <property type="term" value="C:membrane"/>
    <property type="evidence" value="ECO:0007669"/>
    <property type="project" value="UniProtKB-SubCell"/>
</dbReference>
<dbReference type="OrthoDB" id="2962993at2759"/>
<organism evidence="7 8">
    <name type="scientific">Setomelanomma holmii</name>
    <dbReference type="NCBI Taxonomy" id="210430"/>
    <lineage>
        <taxon>Eukaryota</taxon>
        <taxon>Fungi</taxon>
        <taxon>Dikarya</taxon>
        <taxon>Ascomycota</taxon>
        <taxon>Pezizomycotina</taxon>
        <taxon>Dothideomycetes</taxon>
        <taxon>Pleosporomycetidae</taxon>
        <taxon>Pleosporales</taxon>
        <taxon>Pleosporineae</taxon>
        <taxon>Phaeosphaeriaceae</taxon>
        <taxon>Setomelanomma</taxon>
    </lineage>
</organism>
<dbReference type="PANTHER" id="PTHR43791:SF101">
    <property type="entry name" value="HIGH-AFFINITY NICOTINIC ACID TRANSPORTER"/>
    <property type="match status" value="1"/>
</dbReference>
<dbReference type="Proteomes" id="UP000799777">
    <property type="component" value="Unassembled WGS sequence"/>
</dbReference>
<dbReference type="InterPro" id="IPR036259">
    <property type="entry name" value="MFS_trans_sf"/>
</dbReference>
<feature type="transmembrane region" description="Helical" evidence="6">
    <location>
        <begin position="12"/>
        <end position="32"/>
    </location>
</feature>
<keyword evidence="8" id="KW-1185">Reference proteome</keyword>
<gene>
    <name evidence="7" type="ORF">EK21DRAFT_112006</name>
</gene>
<evidence type="ECO:0000256" key="5">
    <source>
        <dbReference type="ARBA" id="ARBA00023136"/>
    </source>
</evidence>
<reference evidence="7" key="1">
    <citation type="journal article" date="2020" name="Stud. Mycol.">
        <title>101 Dothideomycetes genomes: a test case for predicting lifestyles and emergence of pathogens.</title>
        <authorList>
            <person name="Haridas S."/>
            <person name="Albert R."/>
            <person name="Binder M."/>
            <person name="Bloem J."/>
            <person name="Labutti K."/>
            <person name="Salamov A."/>
            <person name="Andreopoulos B."/>
            <person name="Baker S."/>
            <person name="Barry K."/>
            <person name="Bills G."/>
            <person name="Bluhm B."/>
            <person name="Cannon C."/>
            <person name="Castanera R."/>
            <person name="Culley D."/>
            <person name="Daum C."/>
            <person name="Ezra D."/>
            <person name="Gonzalez J."/>
            <person name="Henrissat B."/>
            <person name="Kuo A."/>
            <person name="Liang C."/>
            <person name="Lipzen A."/>
            <person name="Lutzoni F."/>
            <person name="Magnuson J."/>
            <person name="Mondo S."/>
            <person name="Nolan M."/>
            <person name="Ohm R."/>
            <person name="Pangilinan J."/>
            <person name="Park H.-J."/>
            <person name="Ramirez L."/>
            <person name="Alfaro M."/>
            <person name="Sun H."/>
            <person name="Tritt A."/>
            <person name="Yoshinaga Y."/>
            <person name="Zwiers L.-H."/>
            <person name="Turgeon B."/>
            <person name="Goodwin S."/>
            <person name="Spatafora J."/>
            <person name="Crous P."/>
            <person name="Grigoriev I."/>
        </authorList>
    </citation>
    <scope>NUCLEOTIDE SEQUENCE</scope>
    <source>
        <strain evidence="7">CBS 110217</strain>
    </source>
</reference>
<dbReference type="PANTHER" id="PTHR43791">
    <property type="entry name" value="PERMEASE-RELATED"/>
    <property type="match status" value="1"/>
</dbReference>
<dbReference type="AlphaFoldDB" id="A0A9P4LMJ0"/>
<name>A0A9P4LMJ0_9PLEO</name>
<comment type="subcellular location">
    <subcellularLocation>
        <location evidence="1">Membrane</location>
        <topology evidence="1">Multi-pass membrane protein</topology>
    </subcellularLocation>
</comment>
<feature type="transmembrane region" description="Helical" evidence="6">
    <location>
        <begin position="44"/>
        <end position="64"/>
    </location>
</feature>
<evidence type="ECO:0000256" key="4">
    <source>
        <dbReference type="ARBA" id="ARBA00022989"/>
    </source>
</evidence>
<feature type="transmembrane region" description="Helical" evidence="6">
    <location>
        <begin position="76"/>
        <end position="97"/>
    </location>
</feature>